<dbReference type="EMBL" id="JAPFFF010000023">
    <property type="protein sequence ID" value="KAK8852873.1"/>
    <property type="molecule type" value="Genomic_DNA"/>
</dbReference>
<dbReference type="InterPro" id="IPR036102">
    <property type="entry name" value="OsmC/Ohrsf"/>
</dbReference>
<reference evidence="1 3" key="1">
    <citation type="submission" date="2024-04" db="EMBL/GenBank/DDBJ databases">
        <title>Tritrichomonas musculus Genome.</title>
        <authorList>
            <person name="Alves-Ferreira E."/>
            <person name="Grigg M."/>
            <person name="Lorenzi H."/>
            <person name="Galac M."/>
        </authorList>
    </citation>
    <scope>NUCLEOTIDE SEQUENCE [LARGE SCALE GENOMIC DNA]</scope>
    <source>
        <strain evidence="1 3">EAF2021</strain>
    </source>
</reference>
<sequence>MIASSFKRSAPEIWHAHSHHITGDEWWCTDNQGRGIVTTAGMGSAPTPPDLVLMALGACAGNGIRFNIEKRGKKVRSLDVDVSGEWTAKPCRHMYDIKMKVTADTDMDQATLDKLVEDVKEKMCPVAGTLLHSPKITTSVVVK</sequence>
<dbReference type="EMBL" id="JAPFFF010000183">
    <property type="protein sequence ID" value="KAK8835337.1"/>
    <property type="molecule type" value="Genomic_DNA"/>
</dbReference>
<evidence type="ECO:0008006" key="4">
    <source>
        <dbReference type="Google" id="ProtNLM"/>
    </source>
</evidence>
<dbReference type="PANTHER" id="PTHR34352:SF1">
    <property type="entry name" value="PROTEIN YHFA"/>
    <property type="match status" value="1"/>
</dbReference>
<proteinExistence type="predicted"/>
<dbReference type="SUPFAM" id="SSF82784">
    <property type="entry name" value="OsmC-like"/>
    <property type="match status" value="1"/>
</dbReference>
<dbReference type="Pfam" id="PF02566">
    <property type="entry name" value="OsmC"/>
    <property type="match status" value="1"/>
</dbReference>
<evidence type="ECO:0000313" key="1">
    <source>
        <dbReference type="EMBL" id="KAK8835337.1"/>
    </source>
</evidence>
<evidence type="ECO:0000313" key="3">
    <source>
        <dbReference type="Proteomes" id="UP001470230"/>
    </source>
</evidence>
<comment type="caution">
    <text evidence="1">The sequence shown here is derived from an EMBL/GenBank/DDBJ whole genome shotgun (WGS) entry which is preliminary data.</text>
</comment>
<keyword evidence="3" id="KW-1185">Reference proteome</keyword>
<dbReference type="Proteomes" id="UP001470230">
    <property type="component" value="Unassembled WGS sequence"/>
</dbReference>
<dbReference type="PANTHER" id="PTHR34352">
    <property type="entry name" value="PROTEIN YHFA"/>
    <property type="match status" value="1"/>
</dbReference>
<evidence type="ECO:0000313" key="2">
    <source>
        <dbReference type="EMBL" id="KAK8852873.1"/>
    </source>
</evidence>
<organism evidence="1 3">
    <name type="scientific">Tritrichomonas musculus</name>
    <dbReference type="NCBI Taxonomy" id="1915356"/>
    <lineage>
        <taxon>Eukaryota</taxon>
        <taxon>Metamonada</taxon>
        <taxon>Parabasalia</taxon>
        <taxon>Tritrichomonadida</taxon>
        <taxon>Tritrichomonadidae</taxon>
        <taxon>Tritrichomonas</taxon>
    </lineage>
</organism>
<protein>
    <recommendedName>
        <fullName evidence="4">OsmC-like protein</fullName>
    </recommendedName>
</protein>
<gene>
    <name evidence="1" type="ORF">M9Y10_013495</name>
    <name evidence="2" type="ORF">M9Y10_017865</name>
</gene>
<dbReference type="Gene3D" id="3.30.300.20">
    <property type="match status" value="1"/>
</dbReference>
<dbReference type="InterPro" id="IPR003718">
    <property type="entry name" value="OsmC/Ohr_fam"/>
</dbReference>
<accession>A0ABR2GPN5</accession>
<dbReference type="InterPro" id="IPR015946">
    <property type="entry name" value="KH_dom-like_a/b"/>
</dbReference>
<name>A0ABR2GPN5_9EUKA</name>